<evidence type="ECO:0000313" key="2">
    <source>
        <dbReference type="EMBL" id="PIA54843.1"/>
    </source>
</evidence>
<dbReference type="OrthoDB" id="2160351at2759"/>
<protein>
    <recommendedName>
        <fullName evidence="1">SF3A3 domain-containing protein</fullName>
    </recommendedName>
</protein>
<dbReference type="STRING" id="218851.A0A2G5EGG8"/>
<evidence type="ECO:0000313" key="3">
    <source>
        <dbReference type="Proteomes" id="UP000230069"/>
    </source>
</evidence>
<gene>
    <name evidence="2" type="ORF">AQUCO_00901022v1</name>
</gene>
<accession>A0A2G5EGG8</accession>
<name>A0A2G5EGG8_AQUCA</name>
<evidence type="ECO:0000259" key="1">
    <source>
        <dbReference type="Pfam" id="PF16837"/>
    </source>
</evidence>
<dbReference type="InterPro" id="IPR031774">
    <property type="entry name" value="SF3A3_dom"/>
</dbReference>
<dbReference type="AlphaFoldDB" id="A0A2G5EGG8"/>
<organism evidence="2 3">
    <name type="scientific">Aquilegia coerulea</name>
    <name type="common">Rocky mountain columbine</name>
    <dbReference type="NCBI Taxonomy" id="218851"/>
    <lineage>
        <taxon>Eukaryota</taxon>
        <taxon>Viridiplantae</taxon>
        <taxon>Streptophyta</taxon>
        <taxon>Embryophyta</taxon>
        <taxon>Tracheophyta</taxon>
        <taxon>Spermatophyta</taxon>
        <taxon>Magnoliopsida</taxon>
        <taxon>Ranunculales</taxon>
        <taxon>Ranunculaceae</taxon>
        <taxon>Thalictroideae</taxon>
        <taxon>Aquilegia</taxon>
    </lineage>
</organism>
<dbReference type="Proteomes" id="UP000230069">
    <property type="component" value="Unassembled WGS sequence"/>
</dbReference>
<dbReference type="EMBL" id="KZ305026">
    <property type="protein sequence ID" value="PIA54843.1"/>
    <property type="molecule type" value="Genomic_DNA"/>
</dbReference>
<proteinExistence type="predicted"/>
<feature type="domain" description="SF3A3" evidence="1">
    <location>
        <begin position="1"/>
        <end position="35"/>
    </location>
</feature>
<dbReference type="InParanoid" id="A0A2G5EGG8"/>
<keyword evidence="3" id="KW-1185">Reference proteome</keyword>
<sequence>MHELYIEYINFKFGKHIEYSLYLDVFSQPNHIPRNLKLTRTYREYLERLLEYLIHCLQQTEPLQDLD</sequence>
<reference evidence="2 3" key="1">
    <citation type="submission" date="2017-09" db="EMBL/GenBank/DDBJ databases">
        <title>WGS assembly of Aquilegia coerulea Goldsmith.</title>
        <authorList>
            <person name="Hodges S."/>
            <person name="Kramer E."/>
            <person name="Nordborg M."/>
            <person name="Tomkins J."/>
            <person name="Borevitz J."/>
            <person name="Derieg N."/>
            <person name="Yan J."/>
            <person name="Mihaltcheva S."/>
            <person name="Hayes R.D."/>
            <person name="Rokhsar D."/>
        </authorList>
    </citation>
    <scope>NUCLEOTIDE SEQUENCE [LARGE SCALE GENOMIC DNA]</scope>
    <source>
        <strain evidence="3">cv. Goldsmith</strain>
    </source>
</reference>
<dbReference type="Pfam" id="PF16837">
    <property type="entry name" value="SF3A3"/>
    <property type="match status" value="1"/>
</dbReference>